<feature type="domain" description="Acyl-CoA dehydrogenase/oxidase N-terminal" evidence="8">
    <location>
        <begin position="9"/>
        <end position="120"/>
    </location>
</feature>
<organism evidence="9 10">
    <name type="scientific">Splendidivirga corallicola</name>
    <dbReference type="NCBI Taxonomy" id="3051826"/>
    <lineage>
        <taxon>Bacteria</taxon>
        <taxon>Pseudomonadati</taxon>
        <taxon>Bacteroidota</taxon>
        <taxon>Cytophagia</taxon>
        <taxon>Cytophagales</taxon>
        <taxon>Splendidivirgaceae</taxon>
        <taxon>Splendidivirga</taxon>
    </lineage>
</organism>
<comment type="similarity">
    <text evidence="2 5">Belongs to the acyl-CoA dehydrogenase family.</text>
</comment>
<protein>
    <submittedName>
        <fullName evidence="9">Acyl-CoA dehydrogenase family protein</fullName>
        <ecNumber evidence="9">1.-.-.-</ecNumber>
    </submittedName>
</protein>
<comment type="caution">
    <text evidence="9">The sequence shown here is derived from an EMBL/GenBank/DDBJ whole genome shotgun (WGS) entry which is preliminary data.</text>
</comment>
<dbReference type="InterPro" id="IPR046373">
    <property type="entry name" value="Acyl-CoA_Oxase/DH_mid-dom_sf"/>
</dbReference>
<evidence type="ECO:0000256" key="4">
    <source>
        <dbReference type="ARBA" id="ARBA00022827"/>
    </source>
</evidence>
<keyword evidence="3 5" id="KW-0285">Flavoprotein</keyword>
<dbReference type="Proteomes" id="UP001172082">
    <property type="component" value="Unassembled WGS sequence"/>
</dbReference>
<dbReference type="PANTHER" id="PTHR43884">
    <property type="entry name" value="ACYL-COA DEHYDROGENASE"/>
    <property type="match status" value="1"/>
</dbReference>
<sequence>MQPWQDPTIEETRKKYKQFAQEHLEGDWKQRDDNLEFSAERWRKCAEFGAFGLSMKKAYGGQGFSYSHTIAALEGLCEGCHDTGFFFAMASQISGTQLTLQALASEQLKQKYLPDLISGKHLSSLGFSEMEAGSDIYSIETTATKADGGFILNGSKAFITNSLDATCCLVFAKTADNRSPFDFTAFMVDLDWDGVSHGEPFEKSTLRTCSLGRIDFKDVFVPDEHIVGGVGGGLNVIKVSIGWERILLMGVCIGPMARVLPETIQRTKDRQQFGRPIGKFQQMSSKIADMVMRYKVSRKVIYDLAGQLSSDDSMGNHLEDVAIAKLYVTENYIQFMLDATQIWGGRGVCKEFSIQQDMRDSLSSTIWAGTSETLRNTIAKLSGTG</sequence>
<keyword evidence="10" id="KW-1185">Reference proteome</keyword>
<name>A0ABT8KK08_9BACT</name>
<evidence type="ECO:0000259" key="8">
    <source>
        <dbReference type="Pfam" id="PF02771"/>
    </source>
</evidence>
<evidence type="ECO:0000259" key="6">
    <source>
        <dbReference type="Pfam" id="PF00441"/>
    </source>
</evidence>
<dbReference type="Gene3D" id="1.10.540.10">
    <property type="entry name" value="Acyl-CoA dehydrogenase/oxidase, N-terminal domain"/>
    <property type="match status" value="1"/>
</dbReference>
<keyword evidence="5 9" id="KW-0560">Oxidoreductase</keyword>
<feature type="domain" description="Acyl-CoA dehydrogenase/oxidase C-terminal" evidence="6">
    <location>
        <begin position="231"/>
        <end position="380"/>
    </location>
</feature>
<dbReference type="InterPro" id="IPR037069">
    <property type="entry name" value="AcylCoA_DH/ox_N_sf"/>
</dbReference>
<dbReference type="Gene3D" id="1.20.140.10">
    <property type="entry name" value="Butyryl-CoA Dehydrogenase, subunit A, domain 3"/>
    <property type="match status" value="1"/>
</dbReference>
<dbReference type="PANTHER" id="PTHR43884:SF12">
    <property type="entry name" value="ISOVALERYL-COA DEHYDROGENASE, MITOCHONDRIAL-RELATED"/>
    <property type="match status" value="1"/>
</dbReference>
<feature type="domain" description="Acyl-CoA oxidase/dehydrogenase middle" evidence="7">
    <location>
        <begin position="125"/>
        <end position="219"/>
    </location>
</feature>
<gene>
    <name evidence="9" type="ORF">QQ008_06695</name>
</gene>
<dbReference type="InterPro" id="IPR009075">
    <property type="entry name" value="AcylCo_DH/oxidase_C"/>
</dbReference>
<keyword evidence="4 5" id="KW-0274">FAD</keyword>
<accession>A0ABT8KK08</accession>
<reference evidence="9" key="1">
    <citation type="submission" date="2023-06" db="EMBL/GenBank/DDBJ databases">
        <title>Genomic of Parafulvivirga corallium.</title>
        <authorList>
            <person name="Wang G."/>
        </authorList>
    </citation>
    <scope>NUCLEOTIDE SEQUENCE</scope>
    <source>
        <strain evidence="9">BMA10</strain>
    </source>
</reference>
<proteinExistence type="inferred from homology"/>
<evidence type="ECO:0000256" key="1">
    <source>
        <dbReference type="ARBA" id="ARBA00001974"/>
    </source>
</evidence>
<evidence type="ECO:0000256" key="5">
    <source>
        <dbReference type="RuleBase" id="RU362125"/>
    </source>
</evidence>
<dbReference type="Pfam" id="PF02770">
    <property type="entry name" value="Acyl-CoA_dh_M"/>
    <property type="match status" value="1"/>
</dbReference>
<dbReference type="InterPro" id="IPR013786">
    <property type="entry name" value="AcylCoA_DH/ox_N"/>
</dbReference>
<dbReference type="RefSeq" id="WP_346751067.1">
    <property type="nucleotide sequence ID" value="NZ_JAUJEA010000002.1"/>
</dbReference>
<evidence type="ECO:0000259" key="7">
    <source>
        <dbReference type="Pfam" id="PF02770"/>
    </source>
</evidence>
<dbReference type="EC" id="1.-.-.-" evidence="9"/>
<dbReference type="GO" id="GO:0016491">
    <property type="term" value="F:oxidoreductase activity"/>
    <property type="evidence" value="ECO:0007669"/>
    <property type="project" value="UniProtKB-KW"/>
</dbReference>
<evidence type="ECO:0000256" key="2">
    <source>
        <dbReference type="ARBA" id="ARBA00009347"/>
    </source>
</evidence>
<evidence type="ECO:0000313" key="10">
    <source>
        <dbReference type="Proteomes" id="UP001172082"/>
    </source>
</evidence>
<dbReference type="Pfam" id="PF00441">
    <property type="entry name" value="Acyl-CoA_dh_1"/>
    <property type="match status" value="1"/>
</dbReference>
<dbReference type="InterPro" id="IPR036250">
    <property type="entry name" value="AcylCo_DH-like_C"/>
</dbReference>
<dbReference type="SUPFAM" id="SSF47203">
    <property type="entry name" value="Acyl-CoA dehydrogenase C-terminal domain-like"/>
    <property type="match status" value="1"/>
</dbReference>
<evidence type="ECO:0000256" key="3">
    <source>
        <dbReference type="ARBA" id="ARBA00022630"/>
    </source>
</evidence>
<dbReference type="EMBL" id="JAUJEA010000002">
    <property type="protein sequence ID" value="MDN5201039.1"/>
    <property type="molecule type" value="Genomic_DNA"/>
</dbReference>
<dbReference type="Pfam" id="PF02771">
    <property type="entry name" value="Acyl-CoA_dh_N"/>
    <property type="match status" value="1"/>
</dbReference>
<evidence type="ECO:0000313" key="9">
    <source>
        <dbReference type="EMBL" id="MDN5201039.1"/>
    </source>
</evidence>
<dbReference type="SUPFAM" id="SSF56645">
    <property type="entry name" value="Acyl-CoA dehydrogenase NM domain-like"/>
    <property type="match status" value="1"/>
</dbReference>
<dbReference type="InterPro" id="IPR006091">
    <property type="entry name" value="Acyl-CoA_Oxase/DH_mid-dom"/>
</dbReference>
<dbReference type="InterPro" id="IPR009100">
    <property type="entry name" value="AcylCoA_DH/oxidase_NM_dom_sf"/>
</dbReference>
<comment type="cofactor">
    <cofactor evidence="1 5">
        <name>FAD</name>
        <dbReference type="ChEBI" id="CHEBI:57692"/>
    </cofactor>
</comment>
<dbReference type="Gene3D" id="2.40.110.10">
    <property type="entry name" value="Butyryl-CoA Dehydrogenase, subunit A, domain 2"/>
    <property type="match status" value="1"/>
</dbReference>